<dbReference type="CDD" id="cd00796">
    <property type="entry name" value="INT_Rci_Hp1_C"/>
    <property type="match status" value="1"/>
</dbReference>
<dbReference type="Gene3D" id="1.10.443.10">
    <property type="entry name" value="Intergrase catalytic core"/>
    <property type="match status" value="1"/>
</dbReference>
<gene>
    <name evidence="6" type="ORF">RC74_14365</name>
</gene>
<keyword evidence="4" id="KW-0233">DNA recombination</keyword>
<organism evidence="6 7">
    <name type="scientific">Falsihalocynthiibacter arcticus</name>
    <dbReference type="NCBI Taxonomy" id="1579316"/>
    <lineage>
        <taxon>Bacteria</taxon>
        <taxon>Pseudomonadati</taxon>
        <taxon>Pseudomonadota</taxon>
        <taxon>Alphaproteobacteria</taxon>
        <taxon>Rhodobacterales</taxon>
        <taxon>Roseobacteraceae</taxon>
        <taxon>Falsihalocynthiibacter</taxon>
    </lineage>
</organism>
<dbReference type="SUPFAM" id="SSF56349">
    <property type="entry name" value="DNA breaking-rejoining enzymes"/>
    <property type="match status" value="1"/>
</dbReference>
<keyword evidence="2" id="KW-0229">DNA integration</keyword>
<dbReference type="Pfam" id="PF00589">
    <property type="entry name" value="Phage_integrase"/>
    <property type="match status" value="1"/>
</dbReference>
<comment type="similarity">
    <text evidence="1">Belongs to the 'phage' integrase family.</text>
</comment>
<sequence length="360" mass="41125">MGTIVERKSKSGTKYRAQVIKKKDGKVDLCKSTTFERRTAAAAWIKRIEKEYNSGHLTQQKHQINVSELIDKMVASHHKKMGKTKSQVLKTIQNFNIADFEVTSLRPSDLIEFATQVAEGAHGAGARSPATTANYLSHLSGCLKLARPVFDIPFDKNILEEARETTTALGITGKSKKRTRRPSLAELDELMEYFFQRESHDSRAIPMTKILPFAVFSARRQAEITRVVWDDYSKEHSTLIVRDMKDPGEKEGNDVVCELPPEAVQIIESMPRTSDRIFPFHKDVIGRQFTGTCKFLEIRNLRFHDLRHEATSWLIETGRTLPQASSVTGHKSWSSLQRYAHMKSIGNKYDDWKWFKNIIT</sequence>
<dbReference type="PANTHER" id="PTHR30349">
    <property type="entry name" value="PHAGE INTEGRASE-RELATED"/>
    <property type="match status" value="1"/>
</dbReference>
<name>A0A126V1V7_9RHOB</name>
<protein>
    <recommendedName>
        <fullName evidence="5">Tyr recombinase domain-containing protein</fullName>
    </recommendedName>
</protein>
<dbReference type="GO" id="GO:0015074">
    <property type="term" value="P:DNA integration"/>
    <property type="evidence" value="ECO:0007669"/>
    <property type="project" value="UniProtKB-KW"/>
</dbReference>
<accession>A0A126V1V7</accession>
<evidence type="ECO:0000313" key="7">
    <source>
        <dbReference type="Proteomes" id="UP000070371"/>
    </source>
</evidence>
<dbReference type="PROSITE" id="PS51898">
    <property type="entry name" value="TYR_RECOMBINASE"/>
    <property type="match status" value="1"/>
</dbReference>
<dbReference type="Proteomes" id="UP000070371">
    <property type="component" value="Chromosome"/>
</dbReference>
<dbReference type="AlphaFoldDB" id="A0A126V1V7"/>
<evidence type="ECO:0000256" key="4">
    <source>
        <dbReference type="ARBA" id="ARBA00023172"/>
    </source>
</evidence>
<dbReference type="STRING" id="1579316.RC74_14365"/>
<evidence type="ECO:0000256" key="2">
    <source>
        <dbReference type="ARBA" id="ARBA00022908"/>
    </source>
</evidence>
<dbReference type="EMBL" id="CP014327">
    <property type="protein sequence ID" value="AML52298.1"/>
    <property type="molecule type" value="Genomic_DNA"/>
</dbReference>
<dbReference type="KEGG" id="hat:RC74_14365"/>
<dbReference type="InterPro" id="IPR002104">
    <property type="entry name" value="Integrase_catalytic"/>
</dbReference>
<dbReference type="InterPro" id="IPR050090">
    <property type="entry name" value="Tyrosine_recombinase_XerCD"/>
</dbReference>
<evidence type="ECO:0000256" key="1">
    <source>
        <dbReference type="ARBA" id="ARBA00008857"/>
    </source>
</evidence>
<dbReference type="GO" id="GO:0006310">
    <property type="term" value="P:DNA recombination"/>
    <property type="evidence" value="ECO:0007669"/>
    <property type="project" value="UniProtKB-KW"/>
</dbReference>
<feature type="domain" description="Tyr recombinase" evidence="5">
    <location>
        <begin position="177"/>
        <end position="353"/>
    </location>
</feature>
<evidence type="ECO:0000256" key="3">
    <source>
        <dbReference type="ARBA" id="ARBA00023125"/>
    </source>
</evidence>
<dbReference type="PANTHER" id="PTHR30349:SF41">
    <property type="entry name" value="INTEGRASE_RECOMBINASE PROTEIN MJ0367-RELATED"/>
    <property type="match status" value="1"/>
</dbReference>
<dbReference type="InterPro" id="IPR013762">
    <property type="entry name" value="Integrase-like_cat_sf"/>
</dbReference>
<dbReference type="InterPro" id="IPR011010">
    <property type="entry name" value="DNA_brk_join_enz"/>
</dbReference>
<dbReference type="OrthoDB" id="6388170at2"/>
<evidence type="ECO:0000313" key="6">
    <source>
        <dbReference type="EMBL" id="AML52298.1"/>
    </source>
</evidence>
<proteinExistence type="inferred from homology"/>
<keyword evidence="3" id="KW-0238">DNA-binding</keyword>
<keyword evidence="7" id="KW-1185">Reference proteome</keyword>
<dbReference type="RefSeq" id="WP_039001248.1">
    <property type="nucleotide sequence ID" value="NZ_CP014327.1"/>
</dbReference>
<reference evidence="6 7" key="1">
    <citation type="submission" date="2016-02" db="EMBL/GenBank/DDBJ databases">
        <title>Complete genome sequence of Halocynthiibacter arcticus PAMC 20958t from arctic marine sediment.</title>
        <authorList>
            <person name="Lee Y.M."/>
            <person name="Baek K."/>
            <person name="Lee H.K."/>
            <person name="Shin S.C."/>
        </authorList>
    </citation>
    <scope>NUCLEOTIDE SEQUENCE [LARGE SCALE GENOMIC DNA]</scope>
    <source>
        <strain evidence="6">PAMC 20958</strain>
    </source>
</reference>
<dbReference type="GO" id="GO:0003677">
    <property type="term" value="F:DNA binding"/>
    <property type="evidence" value="ECO:0007669"/>
    <property type="project" value="UniProtKB-KW"/>
</dbReference>
<evidence type="ECO:0000259" key="5">
    <source>
        <dbReference type="PROSITE" id="PS51898"/>
    </source>
</evidence>